<dbReference type="Gene3D" id="3.30.420.10">
    <property type="entry name" value="Ribonuclease H-like superfamily/Ribonuclease H"/>
    <property type="match status" value="1"/>
</dbReference>
<name>A0A8X6UMY2_NEPPI</name>
<dbReference type="InterPro" id="IPR036397">
    <property type="entry name" value="RNaseH_sf"/>
</dbReference>
<dbReference type="Proteomes" id="UP000887013">
    <property type="component" value="Unassembled WGS sequence"/>
</dbReference>
<evidence type="ECO:0000313" key="1">
    <source>
        <dbReference type="EMBL" id="GFU39140.1"/>
    </source>
</evidence>
<sequence length="86" mass="10195">MGKNNDRWMYIPYTFSIEGYVTDQKYRNEILDPHVNLFKGAYGLDFLFMEVIARTHRANLVYEFLERKAIERTPAKPPDLNPVELL</sequence>
<dbReference type="AlphaFoldDB" id="A0A8X6UMY2"/>
<reference evidence="1" key="1">
    <citation type="submission" date="2020-08" db="EMBL/GenBank/DDBJ databases">
        <title>Multicomponent nature underlies the extraordinary mechanical properties of spider dragline silk.</title>
        <authorList>
            <person name="Kono N."/>
            <person name="Nakamura H."/>
            <person name="Mori M."/>
            <person name="Yoshida Y."/>
            <person name="Ohtoshi R."/>
            <person name="Malay A.D."/>
            <person name="Moran D.A.P."/>
            <person name="Tomita M."/>
            <person name="Numata K."/>
            <person name="Arakawa K."/>
        </authorList>
    </citation>
    <scope>NUCLEOTIDE SEQUENCE</scope>
</reference>
<proteinExistence type="predicted"/>
<accession>A0A8X6UMY2</accession>
<evidence type="ECO:0000313" key="2">
    <source>
        <dbReference type="Proteomes" id="UP000887013"/>
    </source>
</evidence>
<comment type="caution">
    <text evidence="1">The sequence shown here is derived from an EMBL/GenBank/DDBJ whole genome shotgun (WGS) entry which is preliminary data.</text>
</comment>
<dbReference type="EMBL" id="BMAW01035302">
    <property type="protein sequence ID" value="GFU39140.1"/>
    <property type="molecule type" value="Genomic_DNA"/>
</dbReference>
<organism evidence="1 2">
    <name type="scientific">Nephila pilipes</name>
    <name type="common">Giant wood spider</name>
    <name type="synonym">Nephila maculata</name>
    <dbReference type="NCBI Taxonomy" id="299642"/>
    <lineage>
        <taxon>Eukaryota</taxon>
        <taxon>Metazoa</taxon>
        <taxon>Ecdysozoa</taxon>
        <taxon>Arthropoda</taxon>
        <taxon>Chelicerata</taxon>
        <taxon>Arachnida</taxon>
        <taxon>Araneae</taxon>
        <taxon>Araneomorphae</taxon>
        <taxon>Entelegynae</taxon>
        <taxon>Araneoidea</taxon>
        <taxon>Nephilidae</taxon>
        <taxon>Nephila</taxon>
    </lineage>
</organism>
<keyword evidence="2" id="KW-1185">Reference proteome</keyword>
<protein>
    <submittedName>
        <fullName evidence="1">Uncharacterized protein</fullName>
    </submittedName>
</protein>
<gene>
    <name evidence="1" type="ORF">NPIL_524521</name>
</gene>
<dbReference type="GO" id="GO:0003676">
    <property type="term" value="F:nucleic acid binding"/>
    <property type="evidence" value="ECO:0007669"/>
    <property type="project" value="InterPro"/>
</dbReference>